<protein>
    <recommendedName>
        <fullName evidence="4">DUF4129 domain-containing protein</fullName>
    </recommendedName>
</protein>
<proteinExistence type="predicted"/>
<keyword evidence="1" id="KW-1133">Transmembrane helix</keyword>
<dbReference type="KEGG" id="fll:EI427_20945"/>
<sequence length="222" mass="26449">MVSFLYLPLGLMAQDRAFTEDNVKLLQEDPDFIYRLPQNQISIWDHIGMWLSDFMSIFFDNDIYFEGDFLRDIFWVLIVLIVLWAIYLFLKSNKLLIFSSADKIIKSDLTKIYAENENLIPLSSQLKEAISKNDYHEIVRLYYLLAIDKLDQKKIINLRKVDHHNDILLQLKDDLLKTPFHSIGVYFQYCWYGEFEANETICHQLESMYQNFETAVEQHENL</sequence>
<keyword evidence="1" id="KW-0472">Membrane</keyword>
<dbReference type="EMBL" id="CP034563">
    <property type="protein sequence ID" value="AZQ64694.1"/>
    <property type="molecule type" value="Genomic_DNA"/>
</dbReference>
<accession>A0A3S9P940</accession>
<dbReference type="AlphaFoldDB" id="A0A3S9P940"/>
<feature type="transmembrane region" description="Helical" evidence="1">
    <location>
        <begin position="73"/>
        <end position="90"/>
    </location>
</feature>
<evidence type="ECO:0000256" key="1">
    <source>
        <dbReference type="SAM" id="Phobius"/>
    </source>
</evidence>
<evidence type="ECO:0008006" key="4">
    <source>
        <dbReference type="Google" id="ProtNLM"/>
    </source>
</evidence>
<keyword evidence="1" id="KW-0812">Transmembrane</keyword>
<name>A0A3S9P940_9BACT</name>
<organism evidence="2 3">
    <name type="scientific">Flammeovirga pectinis</name>
    <dbReference type="NCBI Taxonomy" id="2494373"/>
    <lineage>
        <taxon>Bacteria</taxon>
        <taxon>Pseudomonadati</taxon>
        <taxon>Bacteroidota</taxon>
        <taxon>Cytophagia</taxon>
        <taxon>Cytophagales</taxon>
        <taxon>Flammeovirgaceae</taxon>
        <taxon>Flammeovirga</taxon>
    </lineage>
</organism>
<dbReference type="OrthoDB" id="5491447at2"/>
<reference evidence="2 3" key="1">
    <citation type="submission" date="2018-12" db="EMBL/GenBank/DDBJ databases">
        <title>Flammeovirga pectinis sp. nov., isolated from the gut of the Korean scallop, Patinopecten yessoensis.</title>
        <authorList>
            <person name="Bae J.-W."/>
            <person name="Jeong Y.-S."/>
            <person name="Kang W."/>
        </authorList>
    </citation>
    <scope>NUCLEOTIDE SEQUENCE [LARGE SCALE GENOMIC DNA]</scope>
    <source>
        <strain evidence="2 3">L12M1</strain>
    </source>
</reference>
<gene>
    <name evidence="2" type="ORF">EI427_20945</name>
</gene>
<keyword evidence="3" id="KW-1185">Reference proteome</keyword>
<evidence type="ECO:0000313" key="3">
    <source>
        <dbReference type="Proteomes" id="UP000267268"/>
    </source>
</evidence>
<dbReference type="Proteomes" id="UP000267268">
    <property type="component" value="Chromosome 2"/>
</dbReference>
<evidence type="ECO:0000313" key="2">
    <source>
        <dbReference type="EMBL" id="AZQ64694.1"/>
    </source>
</evidence>